<feature type="domain" description="Sucrose phosphatase-like" evidence="1">
    <location>
        <begin position="6"/>
        <end position="260"/>
    </location>
</feature>
<dbReference type="Gene3D" id="3.90.1070.10">
    <property type="match status" value="1"/>
</dbReference>
<accession>A0A450SEQ1</accession>
<reference evidence="2" key="1">
    <citation type="submission" date="2019-02" db="EMBL/GenBank/DDBJ databases">
        <authorList>
            <person name="Gruber-Vodicka R. H."/>
            <person name="Seah K. B. B."/>
        </authorList>
    </citation>
    <scope>NUCLEOTIDE SEQUENCE</scope>
    <source>
        <strain evidence="2">BECK_BZ15</strain>
    </source>
</reference>
<dbReference type="InterPro" id="IPR036412">
    <property type="entry name" value="HAD-like_sf"/>
</dbReference>
<protein>
    <submittedName>
        <fullName evidence="2">Hydroxymethylpyrimidine pyrophosphatase</fullName>
    </submittedName>
</protein>
<sequence length="263" mass="29440">MQIHSFLFASELDGALLPNGILTATPGCLERTRELLEQLKTANYPVAYVTDHYLELAKENQKLFKLPEPDYWICNLGTEIRDTAGRLDDNWKDMMGPTLDKKQLLSVLKGNPNLVAHEDETQGAHKFSFYYTESVDDNVRNWMLGRVRPMIEGIRLMDTIEESSGLIVLHLIPKTAGKANALGYLAEKLGLPRTRVFFSGNSEDDLETLTSGVCGTLVGNTPRATRDRAREVAENMEGARLTLSQSYYGDGVIEGLRAYNLLR</sequence>
<proteinExistence type="predicted"/>
<evidence type="ECO:0000259" key="1">
    <source>
        <dbReference type="Pfam" id="PF05116"/>
    </source>
</evidence>
<dbReference type="InterPro" id="IPR006380">
    <property type="entry name" value="SPP-like_dom"/>
</dbReference>
<dbReference type="InterPro" id="IPR023214">
    <property type="entry name" value="HAD_sf"/>
</dbReference>
<dbReference type="SUPFAM" id="SSF56784">
    <property type="entry name" value="HAD-like"/>
    <property type="match status" value="1"/>
</dbReference>
<dbReference type="Pfam" id="PF05116">
    <property type="entry name" value="S6PP"/>
    <property type="match status" value="1"/>
</dbReference>
<organism evidence="2">
    <name type="scientific">Candidatus Kentrum sp. FW</name>
    <dbReference type="NCBI Taxonomy" id="2126338"/>
    <lineage>
        <taxon>Bacteria</taxon>
        <taxon>Pseudomonadati</taxon>
        <taxon>Pseudomonadota</taxon>
        <taxon>Gammaproteobacteria</taxon>
        <taxon>Candidatus Kentrum</taxon>
    </lineage>
</organism>
<gene>
    <name evidence="2" type="ORF">BECKFW1821A_GA0114235_103032</name>
</gene>
<evidence type="ECO:0000313" key="2">
    <source>
        <dbReference type="EMBL" id="VFJ51228.1"/>
    </source>
</evidence>
<dbReference type="Gene3D" id="3.40.50.1000">
    <property type="entry name" value="HAD superfamily/HAD-like"/>
    <property type="match status" value="1"/>
</dbReference>
<dbReference type="GO" id="GO:0003824">
    <property type="term" value="F:catalytic activity"/>
    <property type="evidence" value="ECO:0007669"/>
    <property type="project" value="UniProtKB-ARBA"/>
</dbReference>
<dbReference type="EMBL" id="CAADEW010000030">
    <property type="protein sequence ID" value="VFJ51228.1"/>
    <property type="molecule type" value="Genomic_DNA"/>
</dbReference>
<name>A0A450SEQ1_9GAMM</name>
<dbReference type="AlphaFoldDB" id="A0A450SEQ1"/>